<reference evidence="1" key="1">
    <citation type="submission" date="2014-09" db="EMBL/GenBank/DDBJ databases">
        <authorList>
            <person name="Magalhaes I.L.F."/>
            <person name="Oliveira U."/>
            <person name="Santos F.R."/>
            <person name="Vidigal T.H.D.A."/>
            <person name="Brescovit A.D."/>
            <person name="Santos A.J."/>
        </authorList>
    </citation>
    <scope>NUCLEOTIDE SEQUENCE</scope>
    <source>
        <tissue evidence="1">Shoot tissue taken approximately 20 cm above the soil surface</tissue>
    </source>
</reference>
<evidence type="ECO:0000313" key="1">
    <source>
        <dbReference type="EMBL" id="JAD86278.1"/>
    </source>
</evidence>
<name>A0A0A9DHX1_ARUDO</name>
<dbReference type="EMBL" id="GBRH01211617">
    <property type="protein sequence ID" value="JAD86278.1"/>
    <property type="molecule type" value="Transcribed_RNA"/>
</dbReference>
<dbReference type="AlphaFoldDB" id="A0A0A9DHX1"/>
<sequence>MDDRFNFEACLTMEKAASSRLPTKASNCRVASA</sequence>
<protein>
    <submittedName>
        <fullName evidence="1">Uncharacterized protein</fullName>
    </submittedName>
</protein>
<accession>A0A0A9DHX1</accession>
<organism evidence="1">
    <name type="scientific">Arundo donax</name>
    <name type="common">Giant reed</name>
    <name type="synonym">Donax arundinaceus</name>
    <dbReference type="NCBI Taxonomy" id="35708"/>
    <lineage>
        <taxon>Eukaryota</taxon>
        <taxon>Viridiplantae</taxon>
        <taxon>Streptophyta</taxon>
        <taxon>Embryophyta</taxon>
        <taxon>Tracheophyta</taxon>
        <taxon>Spermatophyta</taxon>
        <taxon>Magnoliopsida</taxon>
        <taxon>Liliopsida</taxon>
        <taxon>Poales</taxon>
        <taxon>Poaceae</taxon>
        <taxon>PACMAD clade</taxon>
        <taxon>Arundinoideae</taxon>
        <taxon>Arundineae</taxon>
        <taxon>Arundo</taxon>
    </lineage>
</organism>
<proteinExistence type="predicted"/>
<reference evidence="1" key="2">
    <citation type="journal article" date="2015" name="Data Brief">
        <title>Shoot transcriptome of the giant reed, Arundo donax.</title>
        <authorList>
            <person name="Barrero R.A."/>
            <person name="Guerrero F.D."/>
            <person name="Moolhuijzen P."/>
            <person name="Goolsby J.A."/>
            <person name="Tidwell J."/>
            <person name="Bellgard S.E."/>
            <person name="Bellgard M.I."/>
        </authorList>
    </citation>
    <scope>NUCLEOTIDE SEQUENCE</scope>
    <source>
        <tissue evidence="1">Shoot tissue taken approximately 20 cm above the soil surface</tissue>
    </source>
</reference>